<dbReference type="SUPFAM" id="SSF54593">
    <property type="entry name" value="Glyoxalase/Bleomycin resistance protein/Dihydroxybiphenyl dioxygenase"/>
    <property type="match status" value="1"/>
</dbReference>
<dbReference type="InterPro" id="IPR037523">
    <property type="entry name" value="VOC_core"/>
</dbReference>
<dbReference type="InterPro" id="IPR004360">
    <property type="entry name" value="Glyas_Fos-R_dOase_dom"/>
</dbReference>
<dbReference type="Proteomes" id="UP000002705">
    <property type="component" value="Chromosome 2"/>
</dbReference>
<dbReference type="HOGENOM" id="CLU_046006_10_0_4"/>
<name>Q396L4_BURL3</name>
<dbReference type="EMBL" id="CP000152">
    <property type="protein sequence ID" value="ABB11597.1"/>
    <property type="molecule type" value="Genomic_DNA"/>
</dbReference>
<proteinExistence type="predicted"/>
<dbReference type="Pfam" id="PF00903">
    <property type="entry name" value="Glyoxalase"/>
    <property type="match status" value="1"/>
</dbReference>
<evidence type="ECO:0000259" key="1">
    <source>
        <dbReference type="PROSITE" id="PS51819"/>
    </source>
</evidence>
<evidence type="ECO:0000313" key="2">
    <source>
        <dbReference type="EMBL" id="ABB11597.1"/>
    </source>
</evidence>
<feature type="domain" description="VOC" evidence="1">
    <location>
        <begin position="1"/>
        <end position="127"/>
    </location>
</feature>
<dbReference type="KEGG" id="bur:Bcep18194_B1483"/>
<accession>Q396L4</accession>
<dbReference type="GeneID" id="45097829"/>
<dbReference type="RefSeq" id="WP_011355086.1">
    <property type="nucleotide sequence ID" value="NC_007511.1"/>
</dbReference>
<evidence type="ECO:0000313" key="3">
    <source>
        <dbReference type="Proteomes" id="UP000002705"/>
    </source>
</evidence>
<protein>
    <submittedName>
        <fullName evidence="2">Glyoxalase/bleomycin resistance protein/dioxygenase</fullName>
    </submittedName>
</protein>
<reference evidence="2" key="1">
    <citation type="submission" date="2005-10" db="EMBL/GenBank/DDBJ databases">
        <title>Complete sequence of chromosome 2 of Burkholderia sp. 383.</title>
        <authorList>
            <consortium name="US DOE Joint Genome Institute"/>
            <person name="Copeland A."/>
            <person name="Lucas S."/>
            <person name="Lapidus A."/>
            <person name="Barry K."/>
            <person name="Detter J.C."/>
            <person name="Glavina T."/>
            <person name="Hammon N."/>
            <person name="Israni S."/>
            <person name="Pitluck S."/>
            <person name="Chain P."/>
            <person name="Malfatti S."/>
            <person name="Shin M."/>
            <person name="Vergez L."/>
            <person name="Schmutz J."/>
            <person name="Larimer F."/>
            <person name="Land M."/>
            <person name="Kyrpides N."/>
            <person name="Lykidis A."/>
            <person name="Richardson P."/>
        </authorList>
    </citation>
    <scope>NUCLEOTIDE SEQUENCE [LARGE SCALE GENOMIC DNA]</scope>
    <source>
        <strain evidence="2">383</strain>
    </source>
</reference>
<dbReference type="PANTHER" id="PTHR36437:SF2">
    <property type="entry name" value="GLYOXALASE_BLEOMYCIN RESISTANCE PROTEIN_DIOXYGENASE"/>
    <property type="match status" value="1"/>
</dbReference>
<dbReference type="PATRIC" id="fig|482957.22.peg.5179"/>
<dbReference type="AlphaFoldDB" id="Q396L4"/>
<organism evidence="2 3">
    <name type="scientific">Burkholderia lata (strain ATCC 17760 / DSM 23089 / LMG 22485 / NCIMB 9086 / R18194 / 383)</name>
    <dbReference type="NCBI Taxonomy" id="482957"/>
    <lineage>
        <taxon>Bacteria</taxon>
        <taxon>Pseudomonadati</taxon>
        <taxon>Pseudomonadota</taxon>
        <taxon>Betaproteobacteria</taxon>
        <taxon>Burkholderiales</taxon>
        <taxon>Burkholderiaceae</taxon>
        <taxon>Burkholderia</taxon>
        <taxon>Burkholderia cepacia complex</taxon>
    </lineage>
</organism>
<dbReference type="PROSITE" id="PS51819">
    <property type="entry name" value="VOC"/>
    <property type="match status" value="1"/>
</dbReference>
<gene>
    <name evidence="2" type="ordered locus">Bcep18194_B1483</name>
</gene>
<keyword evidence="3" id="KW-1185">Reference proteome</keyword>
<dbReference type="CDD" id="cd07263">
    <property type="entry name" value="VOC_like"/>
    <property type="match status" value="1"/>
</dbReference>
<dbReference type="PANTHER" id="PTHR36437">
    <property type="entry name" value="GLYOXALASE/BLEOMYCIN RESISTANCE PROTEIN/DIOXYGENASE"/>
    <property type="match status" value="1"/>
</dbReference>
<dbReference type="InterPro" id="IPR029068">
    <property type="entry name" value="Glyas_Bleomycin-R_OHBP_Dase"/>
</dbReference>
<sequence>MRIYVTSVFVDDQSRALDFYTNTLGFVVKHDVPLGEHRWLTVVSSEAPGGTELLLEPSEHPAVGPFKHALVEDGIPAASFQVDDLDTECKKLRAKDVRFLVDPMDAGTVRMAVFDDTCGNLIQLIEMKDKQASSH</sequence>
<dbReference type="Gene3D" id="3.10.180.10">
    <property type="entry name" value="2,3-Dihydroxybiphenyl 1,2-Dioxygenase, domain 1"/>
    <property type="match status" value="1"/>
</dbReference>